<comment type="caution">
    <text evidence="2">The sequence shown here is derived from an EMBL/GenBank/DDBJ whole genome shotgun (WGS) entry which is preliminary data.</text>
</comment>
<keyword evidence="3" id="KW-1185">Reference proteome</keyword>
<evidence type="ECO:0000313" key="2">
    <source>
        <dbReference type="EMBL" id="MFC5491705.1"/>
    </source>
</evidence>
<dbReference type="InterPro" id="IPR013784">
    <property type="entry name" value="Carb-bd-like_fold"/>
</dbReference>
<gene>
    <name evidence="2" type="ORF">ACFPKY_01255</name>
</gene>
<feature type="signal peptide" evidence="1">
    <location>
        <begin position="1"/>
        <end position="33"/>
    </location>
</feature>
<dbReference type="EMBL" id="JBHSMD010000001">
    <property type="protein sequence ID" value="MFC5491705.1"/>
    <property type="molecule type" value="Genomic_DNA"/>
</dbReference>
<dbReference type="RefSeq" id="WP_345181061.1">
    <property type="nucleotide sequence ID" value="NZ_BAABFQ010000008.1"/>
</dbReference>
<accession>A0ABW0MTU0</accession>
<dbReference type="Pfam" id="PF13620">
    <property type="entry name" value="CarboxypepD_reg"/>
    <property type="match status" value="1"/>
</dbReference>
<evidence type="ECO:0000313" key="3">
    <source>
        <dbReference type="Proteomes" id="UP001595956"/>
    </source>
</evidence>
<dbReference type="SUPFAM" id="SSF49452">
    <property type="entry name" value="Starch-binding domain-like"/>
    <property type="match status" value="1"/>
</dbReference>
<proteinExistence type="predicted"/>
<evidence type="ECO:0000256" key="1">
    <source>
        <dbReference type="SAM" id="SignalP"/>
    </source>
</evidence>
<sequence>MPSPARRTSAALLLVVGLLASLLAATVGSTAVAATEKGIANGGITCPRVTKCPGLTMLWFDKDWNYINQRKLGAGARGYSLTLPAGTYHLQFVDQRPSYDVSKYAPTDVKVTVRANDLTVRNLTMQRGSAITGTVKGGGKPMGGATLRAANQAGQSYATTANDKGQFAIGGLPAGKYSVFTWDKRKVWVGKSTWAGAVSPSKFKNVKIRLGKKAGQMSLYLFTPDGLLTVKNTLTVTSKETGQWWSATSGNGTFSFKGLYPGRYTAKFEGAGVWFPKTGAVEKAVVRSNGYTSGSFRLTKRGGWLRGHLVDGDGQRMVALKPGYTNGPGATVRLFNAAGDQIATATSDSEGQFILKGQLATQDGLTIVVEPPPGGYLRGEGYCQFDRAEFDGYSLVTGKEWYIGQLAIPRTEGQKDPACATIGADRARERARR</sequence>
<name>A0ABW0MTU0_9ACTN</name>
<protein>
    <submittedName>
        <fullName evidence="2">Carboxypeptidase-like regulatory domain-containing protein</fullName>
    </submittedName>
</protein>
<keyword evidence="1" id="KW-0732">Signal</keyword>
<feature type="chain" id="PRO_5047264799" evidence="1">
    <location>
        <begin position="34"/>
        <end position="433"/>
    </location>
</feature>
<dbReference type="Proteomes" id="UP001595956">
    <property type="component" value="Unassembled WGS sequence"/>
</dbReference>
<reference evidence="3" key="1">
    <citation type="journal article" date="2019" name="Int. J. Syst. Evol. Microbiol.">
        <title>The Global Catalogue of Microorganisms (GCM) 10K type strain sequencing project: providing services to taxonomists for standard genome sequencing and annotation.</title>
        <authorList>
            <consortium name="The Broad Institute Genomics Platform"/>
            <consortium name="The Broad Institute Genome Sequencing Center for Infectious Disease"/>
            <person name="Wu L."/>
            <person name="Ma J."/>
        </authorList>
    </citation>
    <scope>NUCLEOTIDE SEQUENCE [LARGE SCALE GENOMIC DNA]</scope>
    <source>
        <strain evidence="3">KACC 13778</strain>
    </source>
</reference>
<organism evidence="2 3">
    <name type="scientific">Nocardioides caricicola</name>
    <dbReference type="NCBI Taxonomy" id="634770"/>
    <lineage>
        <taxon>Bacteria</taxon>
        <taxon>Bacillati</taxon>
        <taxon>Actinomycetota</taxon>
        <taxon>Actinomycetes</taxon>
        <taxon>Propionibacteriales</taxon>
        <taxon>Nocardioidaceae</taxon>
        <taxon>Nocardioides</taxon>
    </lineage>
</organism>